<name>A0A4D6MDZ0_VIGUN</name>
<protein>
    <submittedName>
        <fullName evidence="1">Uncharacterized protein</fullName>
    </submittedName>
</protein>
<dbReference type="Proteomes" id="UP000501690">
    <property type="component" value="Linkage Group LG7"/>
</dbReference>
<proteinExistence type="predicted"/>
<evidence type="ECO:0000313" key="3">
    <source>
        <dbReference type="Proteomes" id="UP000501690"/>
    </source>
</evidence>
<dbReference type="EMBL" id="CP039351">
    <property type="protein sequence ID" value="QCD99649.1"/>
    <property type="molecule type" value="Genomic_DNA"/>
</dbReference>
<dbReference type="EMBL" id="CP039351">
    <property type="protein sequence ID" value="QCD99651.1"/>
    <property type="molecule type" value="Genomic_DNA"/>
</dbReference>
<evidence type="ECO:0000313" key="1">
    <source>
        <dbReference type="EMBL" id="QCD99649.1"/>
    </source>
</evidence>
<accession>A0A4D6MDZ0</accession>
<organism evidence="1 3">
    <name type="scientific">Vigna unguiculata</name>
    <name type="common">Cowpea</name>
    <dbReference type="NCBI Taxonomy" id="3917"/>
    <lineage>
        <taxon>Eukaryota</taxon>
        <taxon>Viridiplantae</taxon>
        <taxon>Streptophyta</taxon>
        <taxon>Embryophyta</taxon>
        <taxon>Tracheophyta</taxon>
        <taxon>Spermatophyta</taxon>
        <taxon>Magnoliopsida</taxon>
        <taxon>eudicotyledons</taxon>
        <taxon>Gunneridae</taxon>
        <taxon>Pentapetalae</taxon>
        <taxon>rosids</taxon>
        <taxon>fabids</taxon>
        <taxon>Fabales</taxon>
        <taxon>Fabaceae</taxon>
        <taxon>Papilionoideae</taxon>
        <taxon>50 kb inversion clade</taxon>
        <taxon>NPAAA clade</taxon>
        <taxon>indigoferoid/millettioid clade</taxon>
        <taxon>Phaseoleae</taxon>
        <taxon>Vigna</taxon>
    </lineage>
</organism>
<evidence type="ECO:0000313" key="2">
    <source>
        <dbReference type="EMBL" id="QCD99651.1"/>
    </source>
</evidence>
<reference evidence="1 3" key="1">
    <citation type="submission" date="2019-04" db="EMBL/GenBank/DDBJ databases">
        <title>An improved genome assembly and genetic linkage map for asparagus bean, Vigna unguiculata ssp. sesquipedialis.</title>
        <authorList>
            <person name="Xia Q."/>
            <person name="Zhang R."/>
            <person name="Dong Y."/>
        </authorList>
    </citation>
    <scope>NUCLEOTIDE SEQUENCE [LARGE SCALE GENOMIC DNA]</scope>
    <source>
        <tissue evidence="1">Leaf</tissue>
    </source>
</reference>
<keyword evidence="3" id="KW-1185">Reference proteome</keyword>
<gene>
    <name evidence="1" type="ORF">DEO72_LG7g933</name>
    <name evidence="2" type="ORF">DEO72_LG7g935</name>
</gene>
<sequence length="67" mass="7591">MTVWYEPPGGGYKSREAQNVWRLAAMRVLPSDTCRQGELEALGVWRYASPTWRSGSGSAWRYVSPAR</sequence>
<dbReference type="AlphaFoldDB" id="A0A4D6MDZ0"/>